<protein>
    <recommendedName>
        <fullName evidence="2">DUF2231 domain-containing protein</fullName>
    </recommendedName>
</protein>
<organism evidence="3 4">
    <name type="scientific">Paracoccus aestuariivivens</name>
    <dbReference type="NCBI Taxonomy" id="1820333"/>
    <lineage>
        <taxon>Bacteria</taxon>
        <taxon>Pseudomonadati</taxon>
        <taxon>Pseudomonadota</taxon>
        <taxon>Alphaproteobacteria</taxon>
        <taxon>Rhodobacterales</taxon>
        <taxon>Paracoccaceae</taxon>
        <taxon>Paracoccus</taxon>
    </lineage>
</organism>
<dbReference type="AlphaFoldDB" id="A0A6L6JJ98"/>
<proteinExistence type="predicted"/>
<feature type="transmembrane region" description="Helical" evidence="1">
    <location>
        <begin position="82"/>
        <end position="100"/>
    </location>
</feature>
<comment type="caution">
    <text evidence="3">The sequence shown here is derived from an EMBL/GenBank/DDBJ whole genome shotgun (WGS) entry which is preliminary data.</text>
</comment>
<feature type="transmembrane region" description="Helical" evidence="1">
    <location>
        <begin position="106"/>
        <end position="129"/>
    </location>
</feature>
<feature type="domain" description="DUF2231" evidence="2">
    <location>
        <begin position="22"/>
        <end position="130"/>
    </location>
</feature>
<keyword evidence="1" id="KW-1133">Transmembrane helix</keyword>
<evidence type="ECO:0000313" key="3">
    <source>
        <dbReference type="EMBL" id="MTH79921.1"/>
    </source>
</evidence>
<evidence type="ECO:0000313" key="4">
    <source>
        <dbReference type="Proteomes" id="UP000478183"/>
    </source>
</evidence>
<keyword evidence="4" id="KW-1185">Reference proteome</keyword>
<dbReference type="InterPro" id="IPR019251">
    <property type="entry name" value="DUF2231_TM"/>
</dbReference>
<dbReference type="Pfam" id="PF09990">
    <property type="entry name" value="DUF2231"/>
    <property type="match status" value="1"/>
</dbReference>
<keyword evidence="1" id="KW-0812">Transmembrane</keyword>
<feature type="transmembrane region" description="Helical" evidence="1">
    <location>
        <begin position="49"/>
        <end position="70"/>
    </location>
</feature>
<gene>
    <name evidence="3" type="ORF">GL286_19620</name>
</gene>
<evidence type="ECO:0000256" key="1">
    <source>
        <dbReference type="SAM" id="Phobius"/>
    </source>
</evidence>
<reference evidence="3 4" key="1">
    <citation type="submission" date="2019-11" db="EMBL/GenBank/DDBJ databases">
        <authorList>
            <person name="Dong K."/>
        </authorList>
    </citation>
    <scope>NUCLEOTIDE SEQUENCE [LARGE SCALE GENOMIC DNA]</scope>
    <source>
        <strain evidence="3 4">NBRC 111993</strain>
    </source>
</reference>
<accession>A0A6L6JJ98</accession>
<evidence type="ECO:0000259" key="2">
    <source>
        <dbReference type="Pfam" id="PF09990"/>
    </source>
</evidence>
<dbReference type="OrthoDB" id="2873672at2"/>
<name>A0A6L6JJ98_9RHOB</name>
<dbReference type="Proteomes" id="UP000478183">
    <property type="component" value="Unassembled WGS sequence"/>
</dbReference>
<keyword evidence="1" id="KW-0472">Membrane</keyword>
<sequence>MSWQPATPVPAVRSPMISLLGSFPIACFSLTLAADIAYWQTENLMWLNFSAWLLAVGLLFASLAAIWWLLGLLLGWWRARGWTVVLGALVLIVAFLNNLVHAGDGWTAVVPLGISLSLLTVLLMSALGFSAASNRGQI</sequence>
<dbReference type="EMBL" id="WMIE01000023">
    <property type="protein sequence ID" value="MTH79921.1"/>
    <property type="molecule type" value="Genomic_DNA"/>
</dbReference>